<feature type="region of interest" description="Disordered" evidence="1">
    <location>
        <begin position="1"/>
        <end position="88"/>
    </location>
</feature>
<protein>
    <submittedName>
        <fullName evidence="2">Uncharacterized protein</fullName>
    </submittedName>
</protein>
<comment type="caution">
    <text evidence="2">The sequence shown here is derived from an EMBL/GenBank/DDBJ whole genome shotgun (WGS) entry which is preliminary data.</text>
</comment>
<proteinExistence type="predicted"/>
<dbReference type="AlphaFoldDB" id="A0A1Y1ZGB1"/>
<name>A0A1Y1ZGB1_9PLEO</name>
<accession>A0A1Y1ZGB1</accession>
<gene>
    <name evidence="2" type="ORF">BCR34DRAFT_387941</name>
</gene>
<evidence type="ECO:0000256" key="1">
    <source>
        <dbReference type="SAM" id="MobiDB-lite"/>
    </source>
</evidence>
<reference evidence="2 3" key="1">
    <citation type="submission" date="2016-07" db="EMBL/GenBank/DDBJ databases">
        <title>Pervasive Adenine N6-methylation of Active Genes in Fungi.</title>
        <authorList>
            <consortium name="DOE Joint Genome Institute"/>
            <person name="Mondo S.J."/>
            <person name="Dannebaum R.O."/>
            <person name="Kuo R.C."/>
            <person name="Labutti K."/>
            <person name="Haridas S."/>
            <person name="Kuo A."/>
            <person name="Salamov A."/>
            <person name="Ahrendt S.R."/>
            <person name="Lipzen A."/>
            <person name="Sullivan W."/>
            <person name="Andreopoulos W.B."/>
            <person name="Clum A."/>
            <person name="Lindquist E."/>
            <person name="Daum C."/>
            <person name="Ramamoorthy G.K."/>
            <person name="Gryganskyi A."/>
            <person name="Culley D."/>
            <person name="Magnuson J.K."/>
            <person name="James T.Y."/>
            <person name="O'Malley M.A."/>
            <person name="Stajich J.E."/>
            <person name="Spatafora J.W."/>
            <person name="Visel A."/>
            <person name="Grigoriev I.V."/>
        </authorList>
    </citation>
    <scope>NUCLEOTIDE SEQUENCE [LARGE SCALE GENOMIC DNA]</scope>
    <source>
        <strain evidence="2 3">CBS 115471</strain>
    </source>
</reference>
<dbReference type="EMBL" id="MCFA01000094">
    <property type="protein sequence ID" value="ORY08865.1"/>
    <property type="molecule type" value="Genomic_DNA"/>
</dbReference>
<evidence type="ECO:0000313" key="3">
    <source>
        <dbReference type="Proteomes" id="UP000193144"/>
    </source>
</evidence>
<organism evidence="2 3">
    <name type="scientific">Clohesyomyces aquaticus</name>
    <dbReference type="NCBI Taxonomy" id="1231657"/>
    <lineage>
        <taxon>Eukaryota</taxon>
        <taxon>Fungi</taxon>
        <taxon>Dikarya</taxon>
        <taxon>Ascomycota</taxon>
        <taxon>Pezizomycotina</taxon>
        <taxon>Dothideomycetes</taxon>
        <taxon>Pleosporomycetidae</taxon>
        <taxon>Pleosporales</taxon>
        <taxon>Lindgomycetaceae</taxon>
        <taxon>Clohesyomyces</taxon>
    </lineage>
</organism>
<feature type="compositionally biased region" description="Basic residues" evidence="1">
    <location>
        <begin position="37"/>
        <end position="46"/>
    </location>
</feature>
<sequence length="88" mass="10070">MMNPHPRCPSHYSLWSNHNLPSEAIPRTDEAESPGRSRTRQPRHRKLPEFPPHLLHDAGCGLTTLPIPDPGEKPTQRDPCSYELFKHT</sequence>
<feature type="compositionally biased region" description="Basic and acidic residues" evidence="1">
    <location>
        <begin position="26"/>
        <end position="35"/>
    </location>
</feature>
<keyword evidence="3" id="KW-1185">Reference proteome</keyword>
<evidence type="ECO:0000313" key="2">
    <source>
        <dbReference type="EMBL" id="ORY08865.1"/>
    </source>
</evidence>
<dbReference type="Proteomes" id="UP000193144">
    <property type="component" value="Unassembled WGS sequence"/>
</dbReference>